<dbReference type="eggNOG" id="KOG2050">
    <property type="taxonomic scope" value="Eukaryota"/>
</dbReference>
<evidence type="ECO:0000256" key="3">
    <source>
        <dbReference type="PROSITE-ProRule" id="PRU00317"/>
    </source>
</evidence>
<dbReference type="PANTHER" id="PTHR13389">
    <property type="entry name" value="PUMILIO HOMOLOG 3"/>
    <property type="match status" value="1"/>
</dbReference>
<dbReference type="EMBL" id="BDGX01000008">
    <property type="protein sequence ID" value="GAV47277.1"/>
    <property type="molecule type" value="Genomic_DNA"/>
</dbReference>
<dbReference type="Gene3D" id="1.25.10.10">
    <property type="entry name" value="Leucine-rich Repeat Variant"/>
    <property type="match status" value="1"/>
</dbReference>
<keyword evidence="1" id="KW-0677">Repeat</keyword>
<dbReference type="GO" id="GO:0003729">
    <property type="term" value="F:mRNA binding"/>
    <property type="evidence" value="ECO:0007669"/>
    <property type="project" value="UniProtKB-ARBA"/>
</dbReference>
<dbReference type="Pfam" id="PF08144">
    <property type="entry name" value="CPL"/>
    <property type="match status" value="1"/>
</dbReference>
<evidence type="ECO:0000256" key="4">
    <source>
        <dbReference type="SAM" id="MobiDB-lite"/>
    </source>
</evidence>
<dbReference type="AlphaFoldDB" id="A0A1Q2ZUY7"/>
<dbReference type="SMART" id="SM00025">
    <property type="entry name" value="Pumilio"/>
    <property type="match status" value="6"/>
</dbReference>
<dbReference type="InterPro" id="IPR001313">
    <property type="entry name" value="Pumilio_RNA-bd_rpt"/>
</dbReference>
<sequence length="659" mass="75583">MVSMAKRNKQNGKRSFEAEKSTLQTAKKPRISVDSSDEEYDEPMKAPSDLGSEDEDELDELDDVDEQEADGSDQEEGEGGLEDSEGEEEGDVKEQDNDTEGKHKEQRKFLRERKQSRKGGTQVQQIKSLWEKLRVKNAPIPRAERQELSDQVWELSKDCISDLVLKHDASRVVQTLVKYSSKERREQIVDALKGKFYLLATSAYGKYLLVKLLHYGSRKSRQTIIDELHGCLRKLMRHREGAYVVEDLYVLYASNEQKQQMIREFWGSEYAVFRDDHQGLTIEKACESSVEKRTIISKNLLGTISASVEKGSTGFQILHAAMRQFVHIANDKEIEELIEILHESFAELVHTPEGSEVACTLIARTNAKERKQIIRSLRDHTEALIKNEYGTAAFITLLFCVDDTVLVHKTFGPSIRENMKEFLVHKYGRRPFLYLLVGLDSKYFNPHVIGEFNKYIKLSEATSKKPFLQRRHELLGKFAPEFLQTVLENYSGILSENLGCQFISELLVNDEVYEVLKEKDQQLFQDVVDSIAITFKGDITEEDHPIHHPFSVRLLKALIQGGKWNNKEKRFEPLEKVPCLGVKFAQKFYDEIIDSSNLLDWINNPDSSFTIVALFESLLGKKEGKQFFGDFKKIKNKIQTDDSNKGANLLLRLVKEKGV</sequence>
<dbReference type="InterPro" id="IPR040059">
    <property type="entry name" value="PUM3"/>
</dbReference>
<dbReference type="InterPro" id="IPR012959">
    <property type="entry name" value="CPL_dom"/>
</dbReference>
<feature type="repeat" description="Pumilio" evidence="3">
    <location>
        <begin position="191"/>
        <end position="226"/>
    </location>
</feature>
<dbReference type="Proteomes" id="UP000187013">
    <property type="component" value="Unassembled WGS sequence"/>
</dbReference>
<feature type="domain" description="PUM-HD" evidence="5">
    <location>
        <begin position="125"/>
        <end position="479"/>
    </location>
</feature>
<protein>
    <recommendedName>
        <fullName evidence="5">PUM-HD domain-containing protein</fullName>
    </recommendedName>
</protein>
<reference evidence="6 7" key="1">
    <citation type="submission" date="2016-08" db="EMBL/GenBank/DDBJ databases">
        <title>Draft genome sequence of allopolyploid Zygosaccharomyces rouxii.</title>
        <authorList>
            <person name="Watanabe J."/>
            <person name="Uehara K."/>
            <person name="Mogi Y."/>
            <person name="Tsukioka Y."/>
        </authorList>
    </citation>
    <scope>NUCLEOTIDE SEQUENCE [LARGE SCALE GENOMIC DNA]</scope>
    <source>
        <strain evidence="6 7">NBRC 110957</strain>
    </source>
</reference>
<keyword evidence="2" id="KW-0694">RNA-binding</keyword>
<dbReference type="GO" id="GO:0010629">
    <property type="term" value="P:negative regulation of gene expression"/>
    <property type="evidence" value="ECO:0007669"/>
    <property type="project" value="UniProtKB-ARBA"/>
</dbReference>
<comment type="caution">
    <text evidence="6">The sequence shown here is derived from an EMBL/GenBank/DDBJ whole genome shotgun (WGS) entry which is preliminary data.</text>
</comment>
<dbReference type="PROSITE" id="PS50302">
    <property type="entry name" value="PUM"/>
    <property type="match status" value="2"/>
</dbReference>
<name>A0A1Q2ZUY7_ZYGRO</name>
<accession>A0A1Q2ZUY7</accession>
<dbReference type="PROSITE" id="PS50303">
    <property type="entry name" value="PUM_HD"/>
    <property type="match status" value="1"/>
</dbReference>
<evidence type="ECO:0000256" key="2">
    <source>
        <dbReference type="ARBA" id="ARBA00022884"/>
    </source>
</evidence>
<dbReference type="SUPFAM" id="SSF48371">
    <property type="entry name" value="ARM repeat"/>
    <property type="match status" value="1"/>
</dbReference>
<dbReference type="GO" id="GO:0005730">
    <property type="term" value="C:nucleolus"/>
    <property type="evidence" value="ECO:0007669"/>
    <property type="project" value="TreeGrafter"/>
</dbReference>
<evidence type="ECO:0000313" key="7">
    <source>
        <dbReference type="Proteomes" id="UP000187013"/>
    </source>
</evidence>
<feature type="compositionally biased region" description="Basic and acidic residues" evidence="4">
    <location>
        <begin position="92"/>
        <end position="113"/>
    </location>
</feature>
<dbReference type="InterPro" id="IPR016024">
    <property type="entry name" value="ARM-type_fold"/>
</dbReference>
<dbReference type="Pfam" id="PF00806">
    <property type="entry name" value="PUF"/>
    <property type="match status" value="2"/>
</dbReference>
<feature type="compositionally biased region" description="Basic residues" evidence="4">
    <location>
        <begin position="1"/>
        <end position="12"/>
    </location>
</feature>
<gene>
    <name evidence="6" type="ORF">ZYGR_0H01180</name>
</gene>
<evidence type="ECO:0000256" key="1">
    <source>
        <dbReference type="ARBA" id="ARBA00022737"/>
    </source>
</evidence>
<feature type="region of interest" description="Disordered" evidence="4">
    <location>
        <begin position="1"/>
        <end position="123"/>
    </location>
</feature>
<dbReference type="OrthoDB" id="497380at2759"/>
<dbReference type="PANTHER" id="PTHR13389:SF0">
    <property type="entry name" value="PUMILIO HOMOLOG 3"/>
    <property type="match status" value="1"/>
</dbReference>
<feature type="repeat" description="Pumilio" evidence="3">
    <location>
        <begin position="154"/>
        <end position="190"/>
    </location>
</feature>
<proteinExistence type="predicted"/>
<evidence type="ECO:0000313" key="6">
    <source>
        <dbReference type="EMBL" id="GAV47277.1"/>
    </source>
</evidence>
<dbReference type="InterPro" id="IPR011989">
    <property type="entry name" value="ARM-like"/>
</dbReference>
<organism evidence="6 7">
    <name type="scientific">Zygosaccharomyces rouxii</name>
    <dbReference type="NCBI Taxonomy" id="4956"/>
    <lineage>
        <taxon>Eukaryota</taxon>
        <taxon>Fungi</taxon>
        <taxon>Dikarya</taxon>
        <taxon>Ascomycota</taxon>
        <taxon>Saccharomycotina</taxon>
        <taxon>Saccharomycetes</taxon>
        <taxon>Saccharomycetales</taxon>
        <taxon>Saccharomycetaceae</taxon>
        <taxon>Zygosaccharomyces</taxon>
    </lineage>
</organism>
<dbReference type="GO" id="GO:0006417">
    <property type="term" value="P:regulation of translation"/>
    <property type="evidence" value="ECO:0007669"/>
    <property type="project" value="TreeGrafter"/>
</dbReference>
<dbReference type="InterPro" id="IPR033133">
    <property type="entry name" value="PUM-HD"/>
</dbReference>
<feature type="compositionally biased region" description="Acidic residues" evidence="4">
    <location>
        <begin position="51"/>
        <end position="91"/>
    </location>
</feature>
<evidence type="ECO:0000259" key="5">
    <source>
        <dbReference type="PROSITE" id="PS50303"/>
    </source>
</evidence>